<feature type="domain" description="Phosphomannose isomerase type I catalytic" evidence="10">
    <location>
        <begin position="9"/>
        <end position="107"/>
    </location>
</feature>
<evidence type="ECO:0000256" key="3">
    <source>
        <dbReference type="ARBA" id="ARBA00011956"/>
    </source>
</evidence>
<organism evidence="12 13">
    <name type="scientific">Lentilactobacillus senioris DSM 24302 = JCM 17472</name>
    <dbReference type="NCBI Taxonomy" id="1423802"/>
    <lineage>
        <taxon>Bacteria</taxon>
        <taxon>Bacillati</taxon>
        <taxon>Bacillota</taxon>
        <taxon>Bacilli</taxon>
        <taxon>Lactobacillales</taxon>
        <taxon>Lactobacillaceae</taxon>
        <taxon>Lentilactobacillus</taxon>
    </lineage>
</organism>
<evidence type="ECO:0000256" key="1">
    <source>
        <dbReference type="ARBA" id="ARBA00000757"/>
    </source>
</evidence>
<reference evidence="12 13" key="1">
    <citation type="journal article" date="2015" name="Genome Announc.">
        <title>Expanding the biotechnology potential of lactobacilli through comparative genomics of 213 strains and associated genera.</title>
        <authorList>
            <person name="Sun Z."/>
            <person name="Harris H.M."/>
            <person name="McCann A."/>
            <person name="Guo C."/>
            <person name="Argimon S."/>
            <person name="Zhang W."/>
            <person name="Yang X."/>
            <person name="Jeffery I.B."/>
            <person name="Cooney J.C."/>
            <person name="Kagawa T.F."/>
            <person name="Liu W."/>
            <person name="Song Y."/>
            <person name="Salvetti E."/>
            <person name="Wrobel A."/>
            <person name="Rasinkangas P."/>
            <person name="Parkhill J."/>
            <person name="Rea M.C."/>
            <person name="O'Sullivan O."/>
            <person name="Ritari J."/>
            <person name="Douillard F.P."/>
            <person name="Paul Ross R."/>
            <person name="Yang R."/>
            <person name="Briner A.E."/>
            <person name="Felis G.E."/>
            <person name="de Vos W.M."/>
            <person name="Barrangou R."/>
            <person name="Klaenhammer T.R."/>
            <person name="Caufield P.W."/>
            <person name="Cui Y."/>
            <person name="Zhang H."/>
            <person name="O'Toole P.W."/>
        </authorList>
    </citation>
    <scope>NUCLEOTIDE SEQUENCE [LARGE SCALE GENOMIC DNA]</scope>
    <source>
        <strain evidence="12 13">DSM 24302</strain>
    </source>
</reference>
<feature type="binding site" evidence="8">
    <location>
        <position position="99"/>
    </location>
    <ligand>
        <name>Zn(2+)</name>
        <dbReference type="ChEBI" id="CHEBI:29105"/>
    </ligand>
</feature>
<evidence type="ECO:0000256" key="2">
    <source>
        <dbReference type="ARBA" id="ARBA00010772"/>
    </source>
</evidence>
<feature type="active site" evidence="9">
    <location>
        <position position="193"/>
    </location>
</feature>
<dbReference type="Gene3D" id="2.60.120.10">
    <property type="entry name" value="Jelly Rolls"/>
    <property type="match status" value="2"/>
</dbReference>
<dbReference type="GO" id="GO:0004476">
    <property type="term" value="F:mannose-6-phosphate isomerase activity"/>
    <property type="evidence" value="ECO:0007669"/>
    <property type="project" value="UniProtKB-UniRule"/>
</dbReference>
<name>A0A0R2CRS0_9LACO</name>
<dbReference type="Pfam" id="PF20511">
    <property type="entry name" value="PMI_typeI_cat"/>
    <property type="match status" value="1"/>
</dbReference>
<dbReference type="CDD" id="cd07010">
    <property type="entry name" value="cupin_PMI_type_I_N_bac"/>
    <property type="match status" value="1"/>
</dbReference>
<dbReference type="InterPro" id="IPR049071">
    <property type="entry name" value="MPI_cupin_dom"/>
</dbReference>
<evidence type="ECO:0000313" key="13">
    <source>
        <dbReference type="Proteomes" id="UP000051256"/>
    </source>
</evidence>
<dbReference type="GO" id="GO:0008270">
    <property type="term" value="F:zinc ion binding"/>
    <property type="evidence" value="ECO:0007669"/>
    <property type="project" value="UniProtKB-UniRule"/>
</dbReference>
<dbReference type="Pfam" id="PF21621">
    <property type="entry name" value="MPI_cupin_dom"/>
    <property type="match status" value="1"/>
</dbReference>
<dbReference type="EMBL" id="AYZR01000004">
    <property type="protein sequence ID" value="KRM94497.1"/>
    <property type="molecule type" value="Genomic_DNA"/>
</dbReference>
<sequence length="319" mass="35458">MVMSEPIFLNAPLHDKLWGGDHLTEYGFDLPSDHVGEAWIVSAHQHGQSTVENGPFKGQTLGEVWEQHPEVFGGHPADQAFPLLVKILDANTDLSIQVHPDDEYANQHGEKYGKTESWYILAATPDAKLYFGHTAQTREELAQAVNEGRWDDVLRTVPVKAGDFVYVPSGTLHALGAGIIALETQQSSDITYRFYDFDRPDKQTGKLRPLQIDQAIEVTTVPHQDYPTQPEKIAIQDGTYTKLVHAKYFDVAKIEVNGTTKLEALKPYQIMTVIDGSGKLKVAGQDYDLTKGQSLILPNDVNEFELTGQMTLITSKANK</sequence>
<dbReference type="PATRIC" id="fig|1423802.4.peg.1472"/>
<dbReference type="EC" id="5.3.1.8" evidence="3 7"/>
<evidence type="ECO:0000256" key="4">
    <source>
        <dbReference type="ARBA" id="ARBA00022723"/>
    </source>
</evidence>
<evidence type="ECO:0000256" key="9">
    <source>
        <dbReference type="PIRSR" id="PIRSR036894-2"/>
    </source>
</evidence>
<dbReference type="STRING" id="1423802.FC56_GL001454"/>
<dbReference type="NCBIfam" id="TIGR00218">
    <property type="entry name" value="manA"/>
    <property type="match status" value="1"/>
</dbReference>
<evidence type="ECO:0000259" key="10">
    <source>
        <dbReference type="Pfam" id="PF20511"/>
    </source>
</evidence>
<evidence type="ECO:0000256" key="6">
    <source>
        <dbReference type="ARBA" id="ARBA00023235"/>
    </source>
</evidence>
<comment type="similarity">
    <text evidence="2 7">Belongs to the mannose-6-phosphate isomerase type 1 family.</text>
</comment>
<dbReference type="SUPFAM" id="SSF51182">
    <property type="entry name" value="RmlC-like cupins"/>
    <property type="match status" value="1"/>
</dbReference>
<keyword evidence="5 7" id="KW-0862">Zinc</keyword>
<comment type="catalytic activity">
    <reaction evidence="1 7">
        <text>D-mannose 6-phosphate = D-fructose 6-phosphate</text>
        <dbReference type="Rhea" id="RHEA:12356"/>
        <dbReference type="ChEBI" id="CHEBI:58735"/>
        <dbReference type="ChEBI" id="CHEBI:61527"/>
        <dbReference type="EC" id="5.3.1.8"/>
    </reaction>
</comment>
<dbReference type="InterPro" id="IPR014628">
    <property type="entry name" value="Man6P_isomerase_Firm_short"/>
</dbReference>
<gene>
    <name evidence="12" type="ORF">FC56_GL001454</name>
</gene>
<evidence type="ECO:0000259" key="11">
    <source>
        <dbReference type="Pfam" id="PF21621"/>
    </source>
</evidence>
<comment type="cofactor">
    <cofactor evidence="8">
        <name>Zn(2+)</name>
        <dbReference type="ChEBI" id="CHEBI:29105"/>
    </cofactor>
    <text evidence="8">Binds 1 zinc ion per subunit.</text>
</comment>
<proteinExistence type="inferred from homology"/>
<accession>A0A0R2CRS0</accession>
<evidence type="ECO:0000256" key="5">
    <source>
        <dbReference type="ARBA" id="ARBA00022833"/>
    </source>
</evidence>
<dbReference type="InterPro" id="IPR046457">
    <property type="entry name" value="PMI_typeI_cat"/>
</dbReference>
<evidence type="ECO:0000256" key="7">
    <source>
        <dbReference type="PIRNR" id="PIRNR036894"/>
    </source>
</evidence>
<feature type="binding site" evidence="8">
    <location>
        <position position="116"/>
    </location>
    <ligand>
        <name>Zn(2+)</name>
        <dbReference type="ChEBI" id="CHEBI:29105"/>
    </ligand>
</feature>
<feature type="domain" description="Mannose-6-phosphate isomerase cupin" evidence="11">
    <location>
        <begin position="241"/>
        <end position="315"/>
    </location>
</feature>
<dbReference type="InterPro" id="IPR014710">
    <property type="entry name" value="RmlC-like_jellyroll"/>
</dbReference>
<keyword evidence="6 7" id="KW-0413">Isomerase</keyword>
<dbReference type="PANTHER" id="PTHR42742:SF3">
    <property type="entry name" value="FRUCTOKINASE"/>
    <property type="match status" value="1"/>
</dbReference>
<dbReference type="AlphaFoldDB" id="A0A0R2CRS0"/>
<protein>
    <recommendedName>
        <fullName evidence="3 7">Mannose-6-phosphate isomerase</fullName>
        <ecNumber evidence="3 7">5.3.1.8</ecNumber>
    </recommendedName>
</protein>
<dbReference type="PANTHER" id="PTHR42742">
    <property type="entry name" value="TRANSCRIPTIONAL REPRESSOR MPRA"/>
    <property type="match status" value="1"/>
</dbReference>
<dbReference type="InterPro" id="IPR011051">
    <property type="entry name" value="RmlC_Cupin_sf"/>
</dbReference>
<keyword evidence="4 7" id="KW-0479">Metal-binding</keyword>
<evidence type="ECO:0000313" key="12">
    <source>
        <dbReference type="EMBL" id="KRM94497.1"/>
    </source>
</evidence>
<dbReference type="InterPro" id="IPR001250">
    <property type="entry name" value="Man6P_Isoase-1"/>
</dbReference>
<feature type="binding site" evidence="8">
    <location>
        <position position="173"/>
    </location>
    <ligand>
        <name>Zn(2+)</name>
        <dbReference type="ChEBI" id="CHEBI:29105"/>
    </ligand>
</feature>
<evidence type="ECO:0000256" key="8">
    <source>
        <dbReference type="PIRSR" id="PIRSR036894-1"/>
    </source>
</evidence>
<comment type="caution">
    <text evidence="12">The sequence shown here is derived from an EMBL/GenBank/DDBJ whole genome shotgun (WGS) entry which is preliminary data.</text>
</comment>
<keyword evidence="13" id="KW-1185">Reference proteome</keyword>
<dbReference type="InterPro" id="IPR051804">
    <property type="entry name" value="Carb_Metab_Reg_Kinase/Isom"/>
</dbReference>
<dbReference type="GO" id="GO:0005975">
    <property type="term" value="P:carbohydrate metabolic process"/>
    <property type="evidence" value="ECO:0007669"/>
    <property type="project" value="UniProtKB-UniRule"/>
</dbReference>
<dbReference type="Proteomes" id="UP000051256">
    <property type="component" value="Unassembled WGS sequence"/>
</dbReference>
<dbReference type="PIRSF" id="PIRSF036894">
    <property type="entry name" value="PMI_Firm_short"/>
    <property type="match status" value="1"/>
</dbReference>